<name>M9UER7_SACIS</name>
<dbReference type="KEGG" id="sic:SiL_1655"/>
<evidence type="ECO:0000313" key="3">
    <source>
        <dbReference type="Proteomes" id="UP000013006"/>
    </source>
</evidence>
<dbReference type="AlphaFoldDB" id="M9UER7"/>
<organism>
    <name type="scientific">Saccharolobus islandicus LAL14/1</name>
    <dbReference type="NCBI Taxonomy" id="1241935"/>
    <lineage>
        <taxon>Archaea</taxon>
        <taxon>Thermoproteota</taxon>
        <taxon>Thermoprotei</taxon>
        <taxon>Sulfolobales</taxon>
        <taxon>Sulfolobaceae</taxon>
        <taxon>Saccharolobus</taxon>
    </lineage>
</organism>
<keyword evidence="1" id="KW-1133">Transmembrane helix</keyword>
<evidence type="ECO:0000256" key="1">
    <source>
        <dbReference type="SAM" id="Phobius"/>
    </source>
</evidence>
<dbReference type="EMBL" id="CP003928">
    <property type="protein sequence ID" value="AGJ63101.1"/>
    <property type="molecule type" value="Genomic_DNA"/>
</dbReference>
<proteinExistence type="predicted"/>
<keyword evidence="1" id="KW-0812">Transmembrane</keyword>
<keyword evidence="1" id="KW-0472">Membrane</keyword>
<dbReference type="HOGENOM" id="CLU_2646096_0_0_2"/>
<accession>M9UER7</accession>
<feature type="transmembrane region" description="Helical" evidence="1">
    <location>
        <begin position="32"/>
        <end position="52"/>
    </location>
</feature>
<evidence type="ECO:0000313" key="2">
    <source>
        <dbReference type="EMBL" id="AGJ63101.1"/>
    </source>
</evidence>
<gene>
    <name evidence="2" type="ORF">SiL_1655</name>
</gene>
<dbReference type="Proteomes" id="UP000013006">
    <property type="component" value="Chromosome"/>
</dbReference>
<protein>
    <submittedName>
        <fullName evidence="2">Uncharacterized protein</fullName>
    </submittedName>
</protein>
<sequence length="76" mass="9272">MVVFLNGIFIPNISIKIYTFQFEFKIKHHVSIIYLYFSLSIIIIMIVLYNYYMLSKFFITDREIHNILCEDFYSRS</sequence>
<reference evidence="2 3" key="1">
    <citation type="journal article" date="2013" name="Open Biol.">
        <title>Genomics and genetics of Sulfolobus islandicus LAL14/1, a model hyperthermophilic archaeon.</title>
        <authorList>
            <person name="Jaubert C."/>
            <person name="Danioux C."/>
            <person name="Oberto J."/>
            <person name="Cortez D."/>
            <person name="Bize A."/>
            <person name="Krupovic M."/>
            <person name="She Q."/>
            <person name="Forterre P."/>
            <person name="Prangishvili D."/>
            <person name="Sezonov G."/>
        </authorList>
    </citation>
    <scope>NUCLEOTIDE SEQUENCE [LARGE SCALE GENOMIC DNA]</scope>
    <source>
        <strain evidence="2">LAL14/1</strain>
    </source>
</reference>